<sequence>MFFIEEKLTARIAELQTYRYKERAAILGWKVKEDKTKAEKYPPNSMDGWMPFSLGDAWEGRDYYLWIQTTYEVPDTNQQQVLLFDFGHTGGGFNSGFESLLFIDGVPYQGVDSNHKEVFLDEKYRGKQIQLCLKLWSGLEGGGPEKIQHHRFEQADAVLLDEATDDLFYTSDCILKTITQLDGQEAVRYELLDILDKAYRLIDWSYPGNSEFYQSVKQANELLQTYLDTQEKRALVTITAIGHTHIDVAWLWRLKHTREKAARSFSTVLQLMKQYPDYVFLQTQPQLYKYIKKDYPELYNQIKERIKEGRWEVDGAMWLEADCNIPSGESLTRQILYGTKFIKEEFNQAVHYLWLPDVFGYSWALPQILKKSGIETFMTTKISWNQFNRMPHDTFKWRGMDGTDILTHFITTPEPGNTPENTWATNWFYTYNGQLEPETAKGIYNAYRDKDFNKELLLSYGYGDGGGGVTRSMLENRRRMDKIPGLPNVQTGKAFDYFERLHQTVEETDHYVHTWDGELYLEYHRGTYTSQAFVKKNNRKLELALRELEILYASQQGSAQRYPKERFDELWELLLRNQFHDIIPGSSIKEVYQDYREEMVEAWEKVRLLYNLLESSSLTEWIIVNTSGWKRKELVEIITKETGRFFTEGGEELVSEKTEKGYLVLVPELAALGSLKISLQQEEPKKSIQKLSVIQEFDIETAIYRICWNEKGQLTSIFDKENQREVLKEKGIGNKLQVFEDKPMNYNAWDIDIYYQEKGQTLSATSIQVVENTALQTILSFDYVVGKSSLTQQMILYKDSRRIDFHTVVDWREREKLLKAGFEVDIRSTEATYDIQYGNVKRPTHWNTSWDMAKFETVAHQWVDLSERDYGISLLNDCKYGHDIKEQTLRITLLKGAVYPDPTADIGHHEFTYSLLPHKGDFVVGKTHQEAWSLNQPLTVLAGNLDAYQTLFELDTELPVCIDAIKQAENGEGIIIRIHDHLGSRRKIRINPLFSHEEWMETNLMEKPIEEGKSKDLPIEFTLLPFEIKTIRVK</sequence>
<dbReference type="InterPro" id="IPR011330">
    <property type="entry name" value="Glyco_hydro/deAcase_b/a-brl"/>
</dbReference>
<dbReference type="InterPro" id="IPR028995">
    <property type="entry name" value="Glyco_hydro_57/38_cen_sf"/>
</dbReference>
<keyword evidence="4" id="KW-0326">Glycosidase</keyword>
<comment type="caution">
    <text evidence="6">The sequence shown here is derived from an EMBL/GenBank/DDBJ whole genome shotgun (WGS) entry which is preliminary data.</text>
</comment>
<dbReference type="SMART" id="SM00872">
    <property type="entry name" value="Alpha-mann_mid"/>
    <property type="match status" value="1"/>
</dbReference>
<dbReference type="Pfam" id="PF01074">
    <property type="entry name" value="Glyco_hydro_38N"/>
    <property type="match status" value="1"/>
</dbReference>
<dbReference type="Pfam" id="PF17677">
    <property type="entry name" value="Glyco_hydro38C2"/>
    <property type="match status" value="1"/>
</dbReference>
<reference evidence="6 7" key="1">
    <citation type="submission" date="2013-02" db="EMBL/GenBank/DDBJ databases">
        <title>The Genome Sequence of Enterococcus phoeniculicola BAA-412.</title>
        <authorList>
            <consortium name="The Broad Institute Genome Sequencing Platform"/>
            <consortium name="The Broad Institute Genome Sequencing Center for Infectious Disease"/>
            <person name="Earl A.M."/>
            <person name="Gilmore M.S."/>
            <person name="Lebreton F."/>
            <person name="Walker B."/>
            <person name="Young S.K."/>
            <person name="Zeng Q."/>
            <person name="Gargeya S."/>
            <person name="Fitzgerald M."/>
            <person name="Haas B."/>
            <person name="Abouelleil A."/>
            <person name="Alvarado L."/>
            <person name="Arachchi H.M."/>
            <person name="Berlin A.M."/>
            <person name="Chapman S.B."/>
            <person name="Dewar J."/>
            <person name="Goldberg J."/>
            <person name="Griggs A."/>
            <person name="Gujja S."/>
            <person name="Hansen M."/>
            <person name="Howarth C."/>
            <person name="Imamovic A."/>
            <person name="Larimer J."/>
            <person name="McCowan C."/>
            <person name="Murphy C."/>
            <person name="Neiman D."/>
            <person name="Pearson M."/>
            <person name="Priest M."/>
            <person name="Roberts A."/>
            <person name="Saif S."/>
            <person name="Shea T."/>
            <person name="Sisk P."/>
            <person name="Sykes S."/>
            <person name="Wortman J."/>
            <person name="Nusbaum C."/>
            <person name="Birren B."/>
        </authorList>
    </citation>
    <scope>NUCLEOTIDE SEQUENCE [LARGE SCALE GENOMIC DNA]</scope>
    <source>
        <strain evidence="6 7">ATCC BAA-412</strain>
    </source>
</reference>
<dbReference type="GO" id="GO:0030246">
    <property type="term" value="F:carbohydrate binding"/>
    <property type="evidence" value="ECO:0007669"/>
    <property type="project" value="InterPro"/>
</dbReference>
<evidence type="ECO:0000256" key="2">
    <source>
        <dbReference type="ARBA" id="ARBA00022723"/>
    </source>
</evidence>
<dbReference type="EMBL" id="AJAT01000017">
    <property type="protein sequence ID" value="EOL42609.1"/>
    <property type="molecule type" value="Genomic_DNA"/>
</dbReference>
<proteinExistence type="inferred from homology"/>
<dbReference type="InterPro" id="IPR011013">
    <property type="entry name" value="Gal_mutarotase_sf_dom"/>
</dbReference>
<dbReference type="GO" id="GO:0009313">
    <property type="term" value="P:oligosaccharide catabolic process"/>
    <property type="evidence" value="ECO:0007669"/>
    <property type="project" value="TreeGrafter"/>
</dbReference>
<dbReference type="GO" id="GO:0046872">
    <property type="term" value="F:metal ion binding"/>
    <property type="evidence" value="ECO:0007669"/>
    <property type="project" value="UniProtKB-KW"/>
</dbReference>
<dbReference type="Pfam" id="PF07748">
    <property type="entry name" value="Glyco_hydro_38C"/>
    <property type="match status" value="1"/>
</dbReference>
<dbReference type="FunFam" id="3.20.110.10:FF:000002">
    <property type="entry name" value="alpha-mannosidase 2C1 isoform X1"/>
    <property type="match status" value="1"/>
</dbReference>
<dbReference type="InterPro" id="IPR037094">
    <property type="entry name" value="Glyco_hydro_38_cen_sf"/>
</dbReference>
<dbReference type="GO" id="GO:0004559">
    <property type="term" value="F:alpha-mannosidase activity"/>
    <property type="evidence" value="ECO:0007669"/>
    <property type="project" value="InterPro"/>
</dbReference>
<evidence type="ECO:0000256" key="4">
    <source>
        <dbReference type="ARBA" id="ARBA00023295"/>
    </source>
</evidence>
<dbReference type="FunFam" id="1.20.1270.50:FF:000004">
    <property type="entry name" value="alpha-mannosidase 2C1 isoform X1"/>
    <property type="match status" value="1"/>
</dbReference>
<dbReference type="STRING" id="154621.RV11_GL002931"/>
<feature type="domain" description="Glycoside hydrolase family 38 central" evidence="5">
    <location>
        <begin position="522"/>
        <end position="599"/>
    </location>
</feature>
<dbReference type="InterPro" id="IPR041147">
    <property type="entry name" value="GH38_C"/>
</dbReference>
<dbReference type="OrthoDB" id="9772207at2"/>
<name>R3TM93_9ENTE</name>
<dbReference type="Proteomes" id="UP000013785">
    <property type="component" value="Unassembled WGS sequence"/>
</dbReference>
<dbReference type="FunFam" id="2.70.98.30:FF:000010">
    <property type="entry name" value="Cytosolic alpha-mannosidase"/>
    <property type="match status" value="1"/>
</dbReference>
<dbReference type="SUPFAM" id="SSF88688">
    <property type="entry name" value="Families 57/38 glycoside transferase middle domain"/>
    <property type="match status" value="1"/>
</dbReference>
<accession>R3TM93</accession>
<keyword evidence="3" id="KW-0378">Hydrolase</keyword>
<protein>
    <recommendedName>
        <fullName evidence="5">Glycoside hydrolase family 38 central domain-containing protein</fullName>
    </recommendedName>
</protein>
<evidence type="ECO:0000259" key="5">
    <source>
        <dbReference type="SMART" id="SM00872"/>
    </source>
</evidence>
<dbReference type="HOGENOM" id="CLU_003442_0_1_9"/>
<evidence type="ECO:0000256" key="1">
    <source>
        <dbReference type="ARBA" id="ARBA00009792"/>
    </source>
</evidence>
<dbReference type="InterPro" id="IPR000602">
    <property type="entry name" value="Glyco_hydro_38_N"/>
</dbReference>
<dbReference type="AlphaFoldDB" id="R3TM93"/>
<dbReference type="SUPFAM" id="SSF88713">
    <property type="entry name" value="Glycoside hydrolase/deacetylase"/>
    <property type="match status" value="1"/>
</dbReference>
<dbReference type="InterPro" id="IPR011682">
    <property type="entry name" value="Glyco_hydro_38_C"/>
</dbReference>
<dbReference type="Pfam" id="PF09261">
    <property type="entry name" value="Alpha-mann_mid"/>
    <property type="match status" value="1"/>
</dbReference>
<comment type="similarity">
    <text evidence="1">Belongs to the glycosyl hydrolase 38 family.</text>
</comment>
<dbReference type="Gene3D" id="3.20.110.10">
    <property type="entry name" value="Glycoside hydrolase 38, N terminal domain"/>
    <property type="match status" value="1"/>
</dbReference>
<keyword evidence="2" id="KW-0479">Metal-binding</keyword>
<dbReference type="eggNOG" id="COG0383">
    <property type="taxonomic scope" value="Bacteria"/>
</dbReference>
<evidence type="ECO:0000256" key="3">
    <source>
        <dbReference type="ARBA" id="ARBA00022801"/>
    </source>
</evidence>
<dbReference type="CDD" id="cd10789">
    <property type="entry name" value="GH38N_AMII_ER_cytosolic"/>
    <property type="match status" value="1"/>
</dbReference>
<dbReference type="InterPro" id="IPR027291">
    <property type="entry name" value="Glyco_hydro_38_N_sf"/>
</dbReference>
<keyword evidence="7" id="KW-1185">Reference proteome</keyword>
<dbReference type="InterPro" id="IPR015341">
    <property type="entry name" value="Glyco_hydro_38_cen"/>
</dbReference>
<organism evidence="6 7">
    <name type="scientific">Enterococcus phoeniculicola ATCC BAA-412</name>
    <dbReference type="NCBI Taxonomy" id="1158610"/>
    <lineage>
        <taxon>Bacteria</taxon>
        <taxon>Bacillati</taxon>
        <taxon>Bacillota</taxon>
        <taxon>Bacilli</taxon>
        <taxon>Lactobacillales</taxon>
        <taxon>Enterococcaceae</taxon>
        <taxon>Enterococcus</taxon>
    </lineage>
</organism>
<dbReference type="SUPFAM" id="SSF74650">
    <property type="entry name" value="Galactose mutarotase-like"/>
    <property type="match status" value="1"/>
</dbReference>
<dbReference type="PANTHER" id="PTHR46017">
    <property type="entry name" value="ALPHA-MANNOSIDASE 2C1"/>
    <property type="match status" value="1"/>
</dbReference>
<dbReference type="Gene3D" id="2.60.40.2220">
    <property type="match status" value="1"/>
</dbReference>
<dbReference type="Gene3D" id="1.20.1270.50">
    <property type="entry name" value="Glycoside hydrolase family 38, central domain"/>
    <property type="match status" value="1"/>
</dbReference>
<evidence type="ECO:0000313" key="7">
    <source>
        <dbReference type="Proteomes" id="UP000013785"/>
    </source>
</evidence>
<dbReference type="Gene3D" id="2.70.98.30">
    <property type="entry name" value="Golgi alpha-mannosidase II, domain 4"/>
    <property type="match status" value="1"/>
</dbReference>
<dbReference type="RefSeq" id="WP_010769596.1">
    <property type="nucleotide sequence ID" value="NZ_ASWE01000001.1"/>
</dbReference>
<dbReference type="PANTHER" id="PTHR46017:SF1">
    <property type="entry name" value="ALPHA-MANNOSIDASE 2C1"/>
    <property type="match status" value="1"/>
</dbReference>
<dbReference type="PATRIC" id="fig|1158610.3.peg.2943"/>
<evidence type="ECO:0000313" key="6">
    <source>
        <dbReference type="EMBL" id="EOL42609.1"/>
    </source>
</evidence>
<gene>
    <name evidence="6" type="ORF">UC3_02962</name>
</gene>
<dbReference type="GO" id="GO:0006013">
    <property type="term" value="P:mannose metabolic process"/>
    <property type="evidence" value="ECO:0007669"/>
    <property type="project" value="InterPro"/>
</dbReference>